<keyword evidence="2" id="KW-0012">Acyltransferase</keyword>
<dbReference type="PROSITE" id="PS51186">
    <property type="entry name" value="GNAT"/>
    <property type="match status" value="1"/>
</dbReference>
<dbReference type="InterPro" id="IPR016181">
    <property type="entry name" value="Acyl_CoA_acyltransferase"/>
</dbReference>
<dbReference type="EMBL" id="JAUHMF010000002">
    <property type="protein sequence ID" value="MDT8899096.1"/>
    <property type="molecule type" value="Genomic_DNA"/>
</dbReference>
<dbReference type="CDD" id="cd04301">
    <property type="entry name" value="NAT_SF"/>
    <property type="match status" value="1"/>
</dbReference>
<dbReference type="PANTHER" id="PTHR43877">
    <property type="entry name" value="AMINOALKYLPHOSPHONATE N-ACETYLTRANSFERASE-RELATED-RELATED"/>
    <property type="match status" value="1"/>
</dbReference>
<comment type="caution">
    <text evidence="4">The sequence shown here is derived from an EMBL/GenBank/DDBJ whole genome shotgun (WGS) entry which is preliminary data.</text>
</comment>
<protein>
    <submittedName>
        <fullName evidence="4">GNAT family N-acetyltransferase</fullName>
    </submittedName>
</protein>
<evidence type="ECO:0000256" key="1">
    <source>
        <dbReference type="ARBA" id="ARBA00022679"/>
    </source>
</evidence>
<dbReference type="SUPFAM" id="SSF55729">
    <property type="entry name" value="Acyl-CoA N-acyltransferases (Nat)"/>
    <property type="match status" value="1"/>
</dbReference>
<gene>
    <name evidence="4" type="ORF">QYE77_12555</name>
</gene>
<dbReference type="RefSeq" id="WP_315625778.1">
    <property type="nucleotide sequence ID" value="NZ_JAUHMF010000002.1"/>
</dbReference>
<feature type="domain" description="N-acetyltransferase" evidence="3">
    <location>
        <begin position="4"/>
        <end position="179"/>
    </location>
</feature>
<sequence>MPQIEIRPVLSADLQYLVAMDHAVEIHYVWQMERLLEEGQVTIGFREVRLPRTARLQYPRSPTLLLQEWSERSGGLVALLGGKPVGYLTLSDSRAPATAWVLDLVVDTPFRRQGIASALLLAAESWALPRGLRKIVLEMSSKNTPAIHLALKAGYEFSGFHDRYYANQDIALFFSRLLR</sequence>
<keyword evidence="1" id="KW-0808">Transferase</keyword>
<evidence type="ECO:0000313" key="5">
    <source>
        <dbReference type="Proteomes" id="UP001254165"/>
    </source>
</evidence>
<organism evidence="4 5">
    <name type="scientific">Thermanaerothrix solaris</name>
    <dbReference type="NCBI Taxonomy" id="3058434"/>
    <lineage>
        <taxon>Bacteria</taxon>
        <taxon>Bacillati</taxon>
        <taxon>Chloroflexota</taxon>
        <taxon>Anaerolineae</taxon>
        <taxon>Anaerolineales</taxon>
        <taxon>Anaerolineaceae</taxon>
        <taxon>Thermanaerothrix</taxon>
    </lineage>
</organism>
<reference evidence="4 5" key="1">
    <citation type="submission" date="2023-07" db="EMBL/GenBank/DDBJ databases">
        <title>Novel species of Thermanaerothrix with wide hydrolytic capabilities.</title>
        <authorList>
            <person name="Zayulina K.S."/>
            <person name="Podosokorskaya O.A."/>
            <person name="Elcheninov A.G."/>
        </authorList>
    </citation>
    <scope>NUCLEOTIDE SEQUENCE [LARGE SCALE GENOMIC DNA]</scope>
    <source>
        <strain evidence="4 5">4228-RoL</strain>
    </source>
</reference>
<dbReference type="Gene3D" id="3.40.630.30">
    <property type="match status" value="1"/>
</dbReference>
<dbReference type="Proteomes" id="UP001254165">
    <property type="component" value="Unassembled WGS sequence"/>
</dbReference>
<accession>A0ABU3NQH6</accession>
<evidence type="ECO:0000259" key="3">
    <source>
        <dbReference type="PROSITE" id="PS51186"/>
    </source>
</evidence>
<dbReference type="InterPro" id="IPR000182">
    <property type="entry name" value="GNAT_dom"/>
</dbReference>
<keyword evidence="5" id="KW-1185">Reference proteome</keyword>
<evidence type="ECO:0000313" key="4">
    <source>
        <dbReference type="EMBL" id="MDT8899096.1"/>
    </source>
</evidence>
<proteinExistence type="predicted"/>
<dbReference type="InterPro" id="IPR050832">
    <property type="entry name" value="Bact_Acetyltransf"/>
</dbReference>
<name>A0ABU3NQH6_9CHLR</name>
<evidence type="ECO:0000256" key="2">
    <source>
        <dbReference type="ARBA" id="ARBA00023315"/>
    </source>
</evidence>
<dbReference type="Pfam" id="PF00583">
    <property type="entry name" value="Acetyltransf_1"/>
    <property type="match status" value="1"/>
</dbReference>